<evidence type="ECO:0000313" key="3">
    <source>
        <dbReference type="Proteomes" id="UP000037035"/>
    </source>
</evidence>
<evidence type="ECO:0000313" key="2">
    <source>
        <dbReference type="EMBL" id="KNZ64315.1"/>
    </source>
</evidence>
<feature type="transmembrane region" description="Helical" evidence="1">
    <location>
        <begin position="43"/>
        <end position="65"/>
    </location>
</feature>
<dbReference type="AlphaFoldDB" id="A0A0L6VVQ1"/>
<organism evidence="2 3">
    <name type="scientific">Puccinia sorghi</name>
    <dbReference type="NCBI Taxonomy" id="27349"/>
    <lineage>
        <taxon>Eukaryota</taxon>
        <taxon>Fungi</taxon>
        <taxon>Dikarya</taxon>
        <taxon>Basidiomycota</taxon>
        <taxon>Pucciniomycotina</taxon>
        <taxon>Pucciniomycetes</taxon>
        <taxon>Pucciniales</taxon>
        <taxon>Pucciniaceae</taxon>
        <taxon>Puccinia</taxon>
    </lineage>
</organism>
<accession>A0A0L6VVQ1</accession>
<protein>
    <submittedName>
        <fullName evidence="2">Uncharacterized protein</fullName>
    </submittedName>
</protein>
<dbReference type="EMBL" id="LAVV01000466">
    <property type="protein sequence ID" value="KNZ64315.1"/>
    <property type="molecule type" value="Genomic_DNA"/>
</dbReference>
<comment type="caution">
    <text evidence="2">The sequence shown here is derived from an EMBL/GenBank/DDBJ whole genome shotgun (WGS) entry which is preliminary data.</text>
</comment>
<sequence length="179" mass="19848">MTDHCKIMVQLQDGQSPITTNPSSNACLAPPAKKLPTTNSHDFRVLGIGPPVVFDCLIVFTIYFAEKTKQNTTNWVALCQLSDLSVTFIANKPLTWQGFQNLVADQCNTYYNYSHDPHGKYAKGGCPNAKGRFFGQRNEKNQCKGSRTIEPCVLRDGHARWQLRVSAVAAADDMVHAES</sequence>
<keyword evidence="3" id="KW-1185">Reference proteome</keyword>
<proteinExistence type="predicted"/>
<dbReference type="VEuPathDB" id="FungiDB:VP01_1041g5"/>
<name>A0A0L6VVQ1_9BASI</name>
<gene>
    <name evidence="2" type="ORF">VP01_1041g5</name>
</gene>
<keyword evidence="1" id="KW-0472">Membrane</keyword>
<reference evidence="2 3" key="1">
    <citation type="submission" date="2015-08" db="EMBL/GenBank/DDBJ databases">
        <title>Next Generation Sequencing and Analysis of the Genome of Puccinia sorghi L Schw, the Causal Agent of Maize Common Rust.</title>
        <authorList>
            <person name="Rochi L."/>
            <person name="Burguener G."/>
            <person name="Darino M."/>
            <person name="Turjanski A."/>
            <person name="Kreff E."/>
            <person name="Dieguez M.J."/>
            <person name="Sacco F."/>
        </authorList>
    </citation>
    <scope>NUCLEOTIDE SEQUENCE [LARGE SCALE GENOMIC DNA]</scope>
    <source>
        <strain evidence="2 3">RO10H11247</strain>
    </source>
</reference>
<keyword evidence="1" id="KW-1133">Transmembrane helix</keyword>
<dbReference type="Proteomes" id="UP000037035">
    <property type="component" value="Unassembled WGS sequence"/>
</dbReference>
<keyword evidence="1" id="KW-0812">Transmembrane</keyword>
<evidence type="ECO:0000256" key="1">
    <source>
        <dbReference type="SAM" id="Phobius"/>
    </source>
</evidence>